<dbReference type="AlphaFoldDB" id="A0A538SI95"/>
<dbReference type="Pfam" id="PF01979">
    <property type="entry name" value="Amidohydro_1"/>
    <property type="match status" value="2"/>
</dbReference>
<feature type="region of interest" description="Disordered" evidence="1">
    <location>
        <begin position="1"/>
        <end position="31"/>
    </location>
</feature>
<evidence type="ECO:0000256" key="1">
    <source>
        <dbReference type="SAM" id="MobiDB-lite"/>
    </source>
</evidence>
<comment type="caution">
    <text evidence="3">The sequence shown here is derived from an EMBL/GenBank/DDBJ whole genome shotgun (WGS) entry which is preliminary data.</text>
</comment>
<feature type="compositionally biased region" description="Basic and acidic residues" evidence="1">
    <location>
        <begin position="582"/>
        <end position="593"/>
    </location>
</feature>
<feature type="compositionally biased region" description="Low complexity" evidence="1">
    <location>
        <begin position="129"/>
        <end position="142"/>
    </location>
</feature>
<feature type="domain" description="Amidohydrolase-related" evidence="2">
    <location>
        <begin position="912"/>
        <end position="991"/>
    </location>
</feature>
<reference evidence="3 4" key="1">
    <citation type="journal article" date="2019" name="Nat. Microbiol.">
        <title>Mediterranean grassland soil C-N compound turnover is dependent on rainfall and depth, and is mediated by genomically divergent microorganisms.</title>
        <authorList>
            <person name="Diamond S."/>
            <person name="Andeer P.F."/>
            <person name="Li Z."/>
            <person name="Crits-Christoph A."/>
            <person name="Burstein D."/>
            <person name="Anantharaman K."/>
            <person name="Lane K.R."/>
            <person name="Thomas B.C."/>
            <person name="Pan C."/>
            <person name="Northen T.R."/>
            <person name="Banfield J.F."/>
        </authorList>
    </citation>
    <scope>NUCLEOTIDE SEQUENCE [LARGE SCALE GENOMIC DNA]</scope>
    <source>
        <strain evidence="3">WS_3</strain>
    </source>
</reference>
<feature type="domain" description="Amidohydrolase-related" evidence="2">
    <location>
        <begin position="374"/>
        <end position="463"/>
    </location>
</feature>
<dbReference type="PANTHER" id="PTHR43135:SF3">
    <property type="entry name" value="ALPHA-D-RIBOSE 1-METHYLPHOSPHONATE 5-TRIPHOSPHATE DIPHOSPHATASE"/>
    <property type="match status" value="1"/>
</dbReference>
<evidence type="ECO:0000313" key="3">
    <source>
        <dbReference type="EMBL" id="TMQ51086.1"/>
    </source>
</evidence>
<organism evidence="3 4">
    <name type="scientific">Eiseniibacteriota bacterium</name>
    <dbReference type="NCBI Taxonomy" id="2212470"/>
    <lineage>
        <taxon>Bacteria</taxon>
        <taxon>Candidatus Eiseniibacteriota</taxon>
    </lineage>
</organism>
<feature type="region of interest" description="Disordered" evidence="1">
    <location>
        <begin position="1027"/>
        <end position="1062"/>
    </location>
</feature>
<accession>A0A538SI95</accession>
<dbReference type="EMBL" id="VBOT01000081">
    <property type="protein sequence ID" value="TMQ51086.1"/>
    <property type="molecule type" value="Genomic_DNA"/>
</dbReference>
<dbReference type="InterPro" id="IPR051781">
    <property type="entry name" value="Metallo-dep_Hydrolase"/>
</dbReference>
<dbReference type="GO" id="GO:0016810">
    <property type="term" value="F:hydrolase activity, acting on carbon-nitrogen (but not peptide) bonds"/>
    <property type="evidence" value="ECO:0007669"/>
    <property type="project" value="InterPro"/>
</dbReference>
<dbReference type="Gene3D" id="2.30.40.10">
    <property type="entry name" value="Urease, subunit C, domain 1"/>
    <property type="match status" value="1"/>
</dbReference>
<feature type="region of interest" description="Disordered" evidence="1">
    <location>
        <begin position="126"/>
        <end position="156"/>
    </location>
</feature>
<evidence type="ECO:0000259" key="2">
    <source>
        <dbReference type="Pfam" id="PF01979"/>
    </source>
</evidence>
<proteinExistence type="predicted"/>
<name>A0A538SI95_UNCEI</name>
<dbReference type="PANTHER" id="PTHR43135">
    <property type="entry name" value="ALPHA-D-RIBOSE 1-METHYLPHOSPHONATE 5-TRIPHOSPHATE DIPHOSPHATASE"/>
    <property type="match status" value="1"/>
</dbReference>
<dbReference type="Proteomes" id="UP000320184">
    <property type="component" value="Unassembled WGS sequence"/>
</dbReference>
<keyword evidence="3" id="KW-0378">Hydrolase</keyword>
<dbReference type="InterPro" id="IPR032466">
    <property type="entry name" value="Metal_Hydrolase"/>
</dbReference>
<gene>
    <name evidence="3" type="ORF">E6K73_06720</name>
</gene>
<dbReference type="Gene3D" id="3.20.20.140">
    <property type="entry name" value="Metal-dependent hydrolases"/>
    <property type="match status" value="2"/>
</dbReference>
<feature type="region of interest" description="Disordered" evidence="1">
    <location>
        <begin position="768"/>
        <end position="787"/>
    </location>
</feature>
<protein>
    <submittedName>
        <fullName evidence="3">Amidohydrolase</fullName>
    </submittedName>
</protein>
<feature type="region of interest" description="Disordered" evidence="1">
    <location>
        <begin position="554"/>
        <end position="593"/>
    </location>
</feature>
<dbReference type="InterPro" id="IPR006680">
    <property type="entry name" value="Amidohydro-rel"/>
</dbReference>
<sequence>MSLPLSPRPARRLSSVPSLHAVPTRHPTCPKRSSRTALITVLATLVATLVSSPSTSSAATPRVHAIVGARIVLSPGHVIDRGTVVMRDGVITAVGKDVVAPADARIWEGDSLTVYPGLIDAFVLPAEPPAGQRPGPPATGQRPAPPPEPSRGAAHSLPSVRPEFRVVESLPLSGDQLESLRAAGFAAAQVAPRKGIVRGSTALIGLSGGSPNAVVIKPDASQVVALQPEPMGYPGSLMGAIAVIRQAFMDAHWYHDAGEIYARSPAGKPRPEENVSWEALQPVIGGKQPAMFVASEMLEVLRAGAVAREAGVRAQVLGAGDEYKRAKDIAAAGLPLIVPVNFPDPPDVSDPDNALDVSTEELRDWNQAPGNPAALSRAGVTFALTSNGLKDVKSFRGNVAKAIQRGLDPGAALAAVTTVPAQLLGLSDRLGTIAVGKIANLTVTRGDLFSEKSKVREVWVDGERLEVPDKEDRGMKGNWSLAWNGSRGSLIVTADKDTTVKLVVGADTLLASNIRLDGDRLYFSVRIKDQPTDRFELVAKNDRVTGTTHVKGLQITGGRLPEPEGASAAKQNGGEKGTPNGGEKKGAGEETAKAVKDEPVVTPVVMGNTEAWRMPIPPQPEVVVVRNATVWTAGPRGTVEGADLLIKNGRIAGVGKHLPTPPNALVIDGTGKHVAPGIIDCHSHSAIVGNVNECTNSVTAEVRIQDVINSESLNIYRQLAGGTTIMHLLHGSCNPIGGQCAVIKCRWGEPPDRLLFTAAPPTIKFALGENPKQSNWDDRPLPPRYPQSRAGVEETIRDAFTRARDYRAAWEEWRHKKRPYPPRRDLQLDALLEIVESRRFIHCHSYRQDEILMLMRLAEQFGIKVQTFQHVLEGYKVADEMASHGAGASTFSDWWAYKFEVIDAIPYNGYLMWDRGVTVSYNSDSDELARRLNTEAAKAIKYGGAPPEEAIKFVTLNPAKQLRVDDRVGSLVAGKDADFSIWDGSPLSPFSHCEQTWIEGRKYFDRAEDLAGRAALARERDELIARARSAKKEGPGAGPKPLPAYLEDTNLSGNDCGDSDEPFMSEELRRELREGEVQR</sequence>
<dbReference type="InterPro" id="IPR011059">
    <property type="entry name" value="Metal-dep_hydrolase_composite"/>
</dbReference>
<dbReference type="SUPFAM" id="SSF51556">
    <property type="entry name" value="Metallo-dependent hydrolases"/>
    <property type="match status" value="2"/>
</dbReference>
<evidence type="ECO:0000313" key="4">
    <source>
        <dbReference type="Proteomes" id="UP000320184"/>
    </source>
</evidence>
<dbReference type="CDD" id="cd01309">
    <property type="entry name" value="Met_dep_hydrolase_C"/>
    <property type="match status" value="1"/>
</dbReference>
<dbReference type="SUPFAM" id="SSF51338">
    <property type="entry name" value="Composite domain of metallo-dependent hydrolases"/>
    <property type="match status" value="2"/>
</dbReference>